<sequence>MRLLAGHNLAQWGGLLVGHALSAQQVLEVISVAVGGVTPASSALVVGQALQDTTGWVQFLDPGNYESADPADVGELPDVVPNFIGDTPDAITPFTVGQTNRFSITVSWPTSGNSRTFTVAPRTVLDAAPVLTAPASASGTPIIGGNLTGVVATFDGTNVTVTSRWEISASGTSGWSSTGDTDTTSPALLDGMYYRFASTGENAADAVTSYSAVIGPVVASEITVAGGGVTPQDQLTYSTQLISEIADHASIASLANFISNAGTIASVGFQTQAGGTGPWTTRASNYALLAAQRVRVRVADDQGNEAFFELTTAVIQAFTHSQVPAEAKIVISVEDIVADAKTTQVTLSGIAAPNDYLNGTYSISAAQVRTAATVGPVYIGNAGILPDGPVANLTTGSVLSALTGFWIGAYTFTYQWLRDGADITGATSATYALTSDDLGTLISCRLSNDDGTNPATDLELSGIPVPPASAGASITTLYDSAYIATHAALISQTGIDITAIPAGYVLVMQTSAVDNNAGRTLNTVTANGSDIGVADVAQTGGRVIAYQHSFVRPAGDTLDLALTFSASMDRGGRTTIFAIPPSTLIATNTGNASGTNQSILDLAVLTNDMVFMCGAAESAITVFSGVTPLGAVADPDGREQNVGAVIAGSDETRALRFAGTTSQNSCLSSVWRLV</sequence>
<dbReference type="Proteomes" id="UP001138661">
    <property type="component" value="Unassembled WGS sequence"/>
</dbReference>
<name>A0A9X1FX26_9RHOB</name>
<proteinExistence type="predicted"/>
<keyword evidence="2" id="KW-1185">Reference proteome</keyword>
<protein>
    <submittedName>
        <fullName evidence="1">Uncharacterized protein</fullName>
    </submittedName>
</protein>
<evidence type="ECO:0000313" key="1">
    <source>
        <dbReference type="EMBL" id="MBW4708610.1"/>
    </source>
</evidence>
<dbReference type="RefSeq" id="WP_219502803.1">
    <property type="nucleotide sequence ID" value="NZ_JAHXDN010000003.1"/>
</dbReference>
<dbReference type="EMBL" id="JAHXDN010000003">
    <property type="protein sequence ID" value="MBW4708610.1"/>
    <property type="molecule type" value="Genomic_DNA"/>
</dbReference>
<comment type="caution">
    <text evidence="1">The sequence shown here is derived from an EMBL/GenBank/DDBJ whole genome shotgun (WGS) entry which is preliminary data.</text>
</comment>
<organism evidence="1 2">
    <name type="scientific">Roseobacter insulae</name>
    <dbReference type="NCBI Taxonomy" id="2859783"/>
    <lineage>
        <taxon>Bacteria</taxon>
        <taxon>Pseudomonadati</taxon>
        <taxon>Pseudomonadota</taxon>
        <taxon>Alphaproteobacteria</taxon>
        <taxon>Rhodobacterales</taxon>
        <taxon>Roseobacteraceae</taxon>
        <taxon>Roseobacter</taxon>
    </lineage>
</organism>
<accession>A0A9X1FX26</accession>
<reference evidence="1" key="1">
    <citation type="submission" date="2021-07" db="EMBL/GenBank/DDBJ databases">
        <title>Roseobacter insulae sp. nov., isolated from a tidal flat.</title>
        <authorList>
            <person name="Park S."/>
            <person name="Yoon J.-H."/>
        </authorList>
    </citation>
    <scope>NUCLEOTIDE SEQUENCE</scope>
    <source>
        <strain evidence="1">YSTF-M11</strain>
    </source>
</reference>
<dbReference type="AlphaFoldDB" id="A0A9X1FX26"/>
<evidence type="ECO:0000313" key="2">
    <source>
        <dbReference type="Proteomes" id="UP001138661"/>
    </source>
</evidence>
<gene>
    <name evidence="1" type="ORF">KX928_12530</name>
</gene>